<dbReference type="EMBL" id="JASBWU010000010">
    <property type="protein sequence ID" value="KAJ9118689.1"/>
    <property type="molecule type" value="Genomic_DNA"/>
</dbReference>
<gene>
    <name evidence="1" type="ORF">QFC22_003909</name>
</gene>
<evidence type="ECO:0000313" key="1">
    <source>
        <dbReference type="EMBL" id="KAJ9118689.1"/>
    </source>
</evidence>
<dbReference type="Proteomes" id="UP001243375">
    <property type="component" value="Unassembled WGS sequence"/>
</dbReference>
<keyword evidence="2" id="KW-1185">Reference proteome</keyword>
<protein>
    <submittedName>
        <fullName evidence="1">Uncharacterized protein</fullName>
    </submittedName>
</protein>
<reference evidence="1" key="1">
    <citation type="submission" date="2023-04" db="EMBL/GenBank/DDBJ databases">
        <title>Draft Genome sequencing of Naganishia species isolated from polar environments using Oxford Nanopore Technology.</title>
        <authorList>
            <person name="Leo P."/>
            <person name="Venkateswaran K."/>
        </authorList>
    </citation>
    <scope>NUCLEOTIDE SEQUENCE</scope>
    <source>
        <strain evidence="1">MNA-CCFEE 5425</strain>
    </source>
</reference>
<evidence type="ECO:0000313" key="2">
    <source>
        <dbReference type="Proteomes" id="UP001243375"/>
    </source>
</evidence>
<accession>A0ACC2X3T3</accession>
<comment type="caution">
    <text evidence="1">The sequence shown here is derived from an EMBL/GenBank/DDBJ whole genome shotgun (WGS) entry which is preliminary data.</text>
</comment>
<name>A0ACC2X3T3_9TREE</name>
<organism evidence="1 2">
    <name type="scientific">Naganishia vaughanmartiniae</name>
    <dbReference type="NCBI Taxonomy" id="1424756"/>
    <lineage>
        <taxon>Eukaryota</taxon>
        <taxon>Fungi</taxon>
        <taxon>Dikarya</taxon>
        <taxon>Basidiomycota</taxon>
        <taxon>Agaricomycotina</taxon>
        <taxon>Tremellomycetes</taxon>
        <taxon>Filobasidiales</taxon>
        <taxon>Filobasidiaceae</taxon>
        <taxon>Naganishia</taxon>
    </lineage>
</organism>
<proteinExistence type="predicted"/>
<sequence length="770" mass="85839">MSTSNSSGRPYDVRGGSGARGDGRGQQNASQVIGTGHFVADSMPGKKRKFDLMQQEQTRSIGNRNLAPWCSDIDWFSALNMTQLSVLRLALAYGQGLSNENFIFDRLNDEILACSAWMSPTFEEHETRCMMIKKIIRLIHQTEPNARIYAFGSHETKLYLPGGDIDIVIDIDSVRTKNPRTLFNTLVSRLAYNGICRQYDVEKILHARVPLIKLKTVQGNIKIDISLYNTNGVKAGEVVKHYLDALPAARPLVLLIKAFMWRLNKNEVFAGGLGSYSTICLAISFLQQHPKIRNNEIDPMKNLGILLIEFFELYGLNFNWQDLGISIREGGTYYRKRDRGWFKQGPQPNISIEDPQDKTNDISKGSHQTLSIIESFREAYEMLMANIKGRAEELRSWQATTRSSSFNTYHSSWVDGVGRFDAQRMSLLTGIIGFDVPTMNHRSGLDKLYHQRELQGELNIPYISPPTTAKRALEIQSEIKAAPSAHNFSVSVPASTSLPTLPKSRAQVQSSKQDTVSAIMMAESDPEDVGQGGAGGAGYFDSDSEISDNRTSRKAQPAVPPKRRRIQTPSDEESFSSARSRSVIEVSDSDSEDESSRYKVRPKRGAIKGSKEAEMDLDTDDNGVIDFDEDSDEVEILDNRGPSARTEVPVVHFSETTSRSQNPPTKGHKFSAADSDSKGRGVKARPRIKTPETEDQTSPPGKKPRRSNASRKEFWQSKSGVEPGSKSRGQDADSHGQWEEDWQEDLYKARARAGMSTDDAVAANEDFIAF</sequence>